<feature type="compositionally biased region" description="Low complexity" evidence="1">
    <location>
        <begin position="1"/>
        <end position="10"/>
    </location>
</feature>
<sequence>APRGADAGAGVDAGAGTGAGNPWLEPGETLEAANERAARGRKKNGGAVRTDMWGLPIRGIGRYDDGSEEDNGGRNGRRGRKERYDAPSGAREGRAEGRGSANDQVFAETGVPAIGGEGRRKRKAGGEIFAVDMNRSSGSGKAKKRNGGKKKAKNGAMSAFVRKKRK</sequence>
<feature type="compositionally biased region" description="Basic residues" evidence="1">
    <location>
        <begin position="141"/>
        <end position="153"/>
    </location>
</feature>
<dbReference type="EMBL" id="JBHUMY010000022">
    <property type="protein sequence ID" value="MFD2662077.1"/>
    <property type="molecule type" value="Genomic_DNA"/>
</dbReference>
<keyword evidence="3" id="KW-1185">Reference proteome</keyword>
<dbReference type="Proteomes" id="UP001597493">
    <property type="component" value="Unassembled WGS sequence"/>
</dbReference>
<feature type="non-terminal residue" evidence="2">
    <location>
        <position position="1"/>
    </location>
</feature>
<accession>A0ABW5R0I6</accession>
<organism evidence="2 3">
    <name type="scientific">Paenibacillus thailandensis</name>
    <dbReference type="NCBI Taxonomy" id="393250"/>
    <lineage>
        <taxon>Bacteria</taxon>
        <taxon>Bacillati</taxon>
        <taxon>Bacillota</taxon>
        <taxon>Bacilli</taxon>
        <taxon>Bacillales</taxon>
        <taxon>Paenibacillaceae</taxon>
        <taxon>Paenibacillus</taxon>
    </lineage>
</organism>
<feature type="region of interest" description="Disordered" evidence="1">
    <location>
        <begin position="1"/>
        <end position="166"/>
    </location>
</feature>
<gene>
    <name evidence="2" type="ORF">ACFSW5_17615</name>
</gene>
<evidence type="ECO:0000313" key="3">
    <source>
        <dbReference type="Proteomes" id="UP001597493"/>
    </source>
</evidence>
<protein>
    <recommendedName>
        <fullName evidence="4">DEAD/DEAH box helicase</fullName>
    </recommendedName>
</protein>
<proteinExistence type="predicted"/>
<name>A0ABW5R0I6_9BACL</name>
<comment type="caution">
    <text evidence="2">The sequence shown here is derived from an EMBL/GenBank/DDBJ whole genome shotgun (WGS) entry which is preliminary data.</text>
</comment>
<evidence type="ECO:0000256" key="1">
    <source>
        <dbReference type="SAM" id="MobiDB-lite"/>
    </source>
</evidence>
<reference evidence="3" key="1">
    <citation type="journal article" date="2019" name="Int. J. Syst. Evol. Microbiol.">
        <title>The Global Catalogue of Microorganisms (GCM) 10K type strain sequencing project: providing services to taxonomists for standard genome sequencing and annotation.</title>
        <authorList>
            <consortium name="The Broad Institute Genomics Platform"/>
            <consortium name="The Broad Institute Genome Sequencing Center for Infectious Disease"/>
            <person name="Wu L."/>
            <person name="Ma J."/>
        </authorList>
    </citation>
    <scope>NUCLEOTIDE SEQUENCE [LARGE SCALE GENOMIC DNA]</scope>
    <source>
        <strain evidence="3">TISTR 1827</strain>
    </source>
</reference>
<evidence type="ECO:0000313" key="2">
    <source>
        <dbReference type="EMBL" id="MFD2662077.1"/>
    </source>
</evidence>
<evidence type="ECO:0008006" key="4">
    <source>
        <dbReference type="Google" id="ProtNLM"/>
    </source>
</evidence>